<dbReference type="GO" id="GO:0003677">
    <property type="term" value="F:DNA binding"/>
    <property type="evidence" value="ECO:0007669"/>
    <property type="project" value="UniProtKB-KW"/>
</dbReference>
<sequence>MVHFPFLSKDAGGDFHYFGVLNSLMVVLEKVWCKFPDRHFLKLQINFDGIPLFKSTSVQFWPILGILQDYKMLDEDRHVATCPLIERKTDMVGGFPRDYMHLVCLGVMQRILVLWLSSGLLCVRLSSRLCHAISDSLEGLRFYIPSDFARKPRPLAHRLRWKATELRQFLLYTGPVVLCNVLASPVYSHFMLLSVAIHILLSRKFCFVLNDFAHTCLVSFVEQCGVLYGQEFVCCNVHDVKQHGNLDEFSAFPFENYLGSLKKLVRRPCNPLAQVIRRPSGEHQQPQT</sequence>
<accession>A0ABQ8L8G1</accession>
<dbReference type="PANTHER" id="PTHR33053">
    <property type="entry name" value="PROTEIN, PUTATIVE-RELATED"/>
    <property type="match status" value="1"/>
</dbReference>
<keyword evidence="2" id="KW-1185">Reference proteome</keyword>
<keyword evidence="1" id="KW-0238">DNA-binding</keyword>
<name>A0ABQ8L8G1_LABRO</name>
<reference evidence="1 2" key="1">
    <citation type="submission" date="2022-01" db="EMBL/GenBank/DDBJ databases">
        <title>A high-quality chromosome-level genome assembly of rohu carp, Labeo rohita.</title>
        <authorList>
            <person name="Arick M.A. II"/>
            <person name="Hsu C.-Y."/>
            <person name="Magbanua Z."/>
            <person name="Pechanova O."/>
            <person name="Grover C."/>
            <person name="Miller E."/>
            <person name="Thrash A."/>
            <person name="Ezzel L."/>
            <person name="Alam S."/>
            <person name="Benzie J."/>
            <person name="Hamilton M."/>
            <person name="Karsi A."/>
            <person name="Lawrence M.L."/>
            <person name="Peterson D.G."/>
        </authorList>
    </citation>
    <scope>NUCLEOTIDE SEQUENCE [LARGE SCALE GENOMIC DNA]</scope>
    <source>
        <strain evidence="2">BAU-BD-2019</strain>
        <tissue evidence="1">Blood</tissue>
    </source>
</reference>
<dbReference type="Proteomes" id="UP000830375">
    <property type="component" value="Unassembled WGS sequence"/>
</dbReference>
<dbReference type="PANTHER" id="PTHR33053:SF24">
    <property type="entry name" value="TRANSPOSASE DOMAIN-CONTAINING PROTEIN"/>
    <property type="match status" value="1"/>
</dbReference>
<evidence type="ECO:0000313" key="2">
    <source>
        <dbReference type="Proteomes" id="UP000830375"/>
    </source>
</evidence>
<organism evidence="1 2">
    <name type="scientific">Labeo rohita</name>
    <name type="common">Indian major carp</name>
    <name type="synonym">Cyprinus rohita</name>
    <dbReference type="NCBI Taxonomy" id="84645"/>
    <lineage>
        <taxon>Eukaryota</taxon>
        <taxon>Metazoa</taxon>
        <taxon>Chordata</taxon>
        <taxon>Craniata</taxon>
        <taxon>Vertebrata</taxon>
        <taxon>Euteleostomi</taxon>
        <taxon>Actinopterygii</taxon>
        <taxon>Neopterygii</taxon>
        <taxon>Teleostei</taxon>
        <taxon>Ostariophysi</taxon>
        <taxon>Cypriniformes</taxon>
        <taxon>Cyprinidae</taxon>
        <taxon>Labeoninae</taxon>
        <taxon>Labeonini</taxon>
        <taxon>Labeo</taxon>
    </lineage>
</organism>
<gene>
    <name evidence="1" type="ORF">H4Q32_023843</name>
</gene>
<dbReference type="EMBL" id="JACTAM010000964">
    <property type="protein sequence ID" value="KAI2646710.1"/>
    <property type="molecule type" value="Genomic_DNA"/>
</dbReference>
<comment type="caution">
    <text evidence="1">The sequence shown here is derived from an EMBL/GenBank/DDBJ whole genome shotgun (WGS) entry which is preliminary data.</text>
</comment>
<protein>
    <submittedName>
        <fullName evidence="1">DNA-binding protein P3A2</fullName>
    </submittedName>
</protein>
<proteinExistence type="predicted"/>
<evidence type="ECO:0000313" key="1">
    <source>
        <dbReference type="EMBL" id="KAI2646710.1"/>
    </source>
</evidence>